<dbReference type="Gene3D" id="2.30.250.10">
    <property type="entry name" value="Aminopeptidase i, Domain 2"/>
    <property type="match status" value="1"/>
</dbReference>
<dbReference type="STRING" id="280699.M1VBB2"/>
<dbReference type="CDD" id="cd05658">
    <property type="entry name" value="M18_DAP"/>
    <property type="match status" value="1"/>
</dbReference>
<dbReference type="FunFam" id="2.30.250.10:FF:000001">
    <property type="entry name" value="Aspartyl aminopeptidase 1"/>
    <property type="match status" value="1"/>
</dbReference>
<comment type="catalytic activity">
    <reaction evidence="1">
        <text>Release of an N-terminal aspartate or glutamate from a peptide, with a preference for aspartate.</text>
        <dbReference type="EC" id="3.4.11.21"/>
    </reaction>
</comment>
<keyword evidence="8 11" id="KW-0378">Hydrolase</keyword>
<gene>
    <name evidence="13" type="ORF">CYME_CMG039C</name>
</gene>
<dbReference type="PANTHER" id="PTHR28570:SF3">
    <property type="entry name" value="ASPARTYL AMINOPEPTIDASE"/>
    <property type="match status" value="1"/>
</dbReference>
<evidence type="ECO:0000256" key="1">
    <source>
        <dbReference type="ARBA" id="ARBA00001335"/>
    </source>
</evidence>
<evidence type="ECO:0000256" key="9">
    <source>
        <dbReference type="ARBA" id="ARBA00022833"/>
    </source>
</evidence>
<dbReference type="OMA" id="GPILKVN"/>
<dbReference type="Gene3D" id="3.40.630.10">
    <property type="entry name" value="Zn peptidases"/>
    <property type="match status" value="1"/>
</dbReference>
<dbReference type="NCBIfam" id="NF002759">
    <property type="entry name" value="PRK02813.1"/>
    <property type="match status" value="1"/>
</dbReference>
<evidence type="ECO:0000256" key="7">
    <source>
        <dbReference type="ARBA" id="ARBA00022723"/>
    </source>
</evidence>
<reference evidence="13 14" key="2">
    <citation type="journal article" date="2007" name="BMC Biol.">
        <title>A 100%-complete sequence reveals unusually simple genomic features in the hot-spring red alga Cyanidioschyzon merolae.</title>
        <authorList>
            <person name="Nozaki H."/>
            <person name="Takano H."/>
            <person name="Misumi O."/>
            <person name="Terasawa K."/>
            <person name="Matsuzaki M."/>
            <person name="Maruyama S."/>
            <person name="Nishida K."/>
            <person name="Yagisawa F."/>
            <person name="Yoshida Y."/>
            <person name="Fujiwara T."/>
            <person name="Takio S."/>
            <person name="Tamura K."/>
            <person name="Chung S.J."/>
            <person name="Nakamura S."/>
            <person name="Kuroiwa H."/>
            <person name="Tanaka K."/>
            <person name="Sato N."/>
            <person name="Kuroiwa T."/>
        </authorList>
    </citation>
    <scope>NUCLEOTIDE SEQUENCE [LARGE SCALE GENOMIC DNA]</scope>
    <source>
        <strain evidence="13 14">10D</strain>
    </source>
</reference>
<dbReference type="KEGG" id="cme:CYME_CMG039C"/>
<evidence type="ECO:0000256" key="5">
    <source>
        <dbReference type="ARBA" id="ARBA00022438"/>
    </source>
</evidence>
<dbReference type="Gramene" id="CMG039CT">
    <property type="protein sequence ID" value="CMG039CT"/>
    <property type="gene ID" value="CMG039C"/>
</dbReference>
<evidence type="ECO:0000313" key="13">
    <source>
        <dbReference type="EMBL" id="BAM79567.1"/>
    </source>
</evidence>
<dbReference type="GO" id="GO:0004177">
    <property type="term" value="F:aminopeptidase activity"/>
    <property type="evidence" value="ECO:0007669"/>
    <property type="project" value="UniProtKB-KW"/>
</dbReference>
<accession>M1VBB2</accession>
<keyword evidence="7 11" id="KW-0479">Metal-binding</keyword>
<evidence type="ECO:0000256" key="3">
    <source>
        <dbReference type="ARBA" id="ARBA00008290"/>
    </source>
</evidence>
<comment type="cofactor">
    <cofactor evidence="2">
        <name>Zn(2+)</name>
        <dbReference type="ChEBI" id="CHEBI:29105"/>
    </cofactor>
</comment>
<keyword evidence="6 11" id="KW-0645">Protease</keyword>
<protein>
    <recommendedName>
        <fullName evidence="4">aspartyl aminopeptidase</fullName>
        <ecNumber evidence="4">3.4.11.21</ecNumber>
    </recommendedName>
</protein>
<dbReference type="HOGENOM" id="CLU_019532_2_0_1"/>
<dbReference type="GO" id="GO:0008270">
    <property type="term" value="F:zinc ion binding"/>
    <property type="evidence" value="ECO:0007669"/>
    <property type="project" value="InterPro"/>
</dbReference>
<dbReference type="eggNOG" id="KOG2596">
    <property type="taxonomic scope" value="Eukaryota"/>
</dbReference>
<dbReference type="OrthoDB" id="9880441at2759"/>
<dbReference type="Proteomes" id="UP000007014">
    <property type="component" value="Chromosome 7"/>
</dbReference>
<keyword evidence="9 11" id="KW-0862">Zinc</keyword>
<dbReference type="GO" id="GO:0008237">
    <property type="term" value="F:metallopeptidase activity"/>
    <property type="evidence" value="ECO:0007669"/>
    <property type="project" value="UniProtKB-KW"/>
</dbReference>
<dbReference type="AlphaFoldDB" id="M1VBB2"/>
<keyword evidence="5 11" id="KW-0031">Aminopeptidase</keyword>
<comment type="similarity">
    <text evidence="3 11">Belongs to the peptidase M18 family.</text>
</comment>
<dbReference type="EC" id="3.4.11.21" evidence="4"/>
<evidence type="ECO:0000256" key="11">
    <source>
        <dbReference type="RuleBase" id="RU004386"/>
    </source>
</evidence>
<evidence type="ECO:0000256" key="10">
    <source>
        <dbReference type="ARBA" id="ARBA00023049"/>
    </source>
</evidence>
<evidence type="ECO:0000256" key="2">
    <source>
        <dbReference type="ARBA" id="ARBA00001947"/>
    </source>
</evidence>
<evidence type="ECO:0000256" key="4">
    <source>
        <dbReference type="ARBA" id="ARBA00011965"/>
    </source>
</evidence>
<dbReference type="GeneID" id="16993303"/>
<dbReference type="SUPFAM" id="SSF101821">
    <property type="entry name" value="Aminopeptidase/glucanase lid domain"/>
    <property type="match status" value="1"/>
</dbReference>
<dbReference type="EMBL" id="AP006489">
    <property type="protein sequence ID" value="BAM79567.1"/>
    <property type="molecule type" value="Genomic_DNA"/>
</dbReference>
<proteinExistence type="inferred from homology"/>
<evidence type="ECO:0000256" key="6">
    <source>
        <dbReference type="ARBA" id="ARBA00022670"/>
    </source>
</evidence>
<evidence type="ECO:0000256" key="8">
    <source>
        <dbReference type="ARBA" id="ARBA00022801"/>
    </source>
</evidence>
<name>M1VBB2_CYAM1</name>
<dbReference type="Pfam" id="PF02127">
    <property type="entry name" value="Peptidase_M18"/>
    <property type="match status" value="1"/>
</dbReference>
<dbReference type="RefSeq" id="XP_005535853.1">
    <property type="nucleotide sequence ID" value="XM_005535796.1"/>
</dbReference>
<dbReference type="PRINTS" id="PR00932">
    <property type="entry name" value="AMINO1PTASE"/>
</dbReference>
<evidence type="ECO:0000256" key="12">
    <source>
        <dbReference type="SAM" id="MobiDB-lite"/>
    </source>
</evidence>
<evidence type="ECO:0000313" key="14">
    <source>
        <dbReference type="Proteomes" id="UP000007014"/>
    </source>
</evidence>
<reference evidence="13 14" key="1">
    <citation type="journal article" date="2004" name="Nature">
        <title>Genome sequence of the ultrasmall unicellular red alga Cyanidioschyzon merolae 10D.</title>
        <authorList>
            <person name="Matsuzaki M."/>
            <person name="Misumi O."/>
            <person name="Shin-i T."/>
            <person name="Maruyama S."/>
            <person name="Takahara M."/>
            <person name="Miyagishima S."/>
            <person name="Mori T."/>
            <person name="Nishida K."/>
            <person name="Yagisawa F."/>
            <person name="Nishida K."/>
            <person name="Yoshida Y."/>
            <person name="Nishimura Y."/>
            <person name="Nakao S."/>
            <person name="Kobayashi T."/>
            <person name="Momoyama Y."/>
            <person name="Higashiyama T."/>
            <person name="Minoda A."/>
            <person name="Sano M."/>
            <person name="Nomoto H."/>
            <person name="Oishi K."/>
            <person name="Hayashi H."/>
            <person name="Ohta F."/>
            <person name="Nishizaka S."/>
            <person name="Haga S."/>
            <person name="Miura S."/>
            <person name="Morishita T."/>
            <person name="Kabeya Y."/>
            <person name="Terasawa K."/>
            <person name="Suzuki Y."/>
            <person name="Ishii Y."/>
            <person name="Asakawa S."/>
            <person name="Takano H."/>
            <person name="Ohta N."/>
            <person name="Kuroiwa H."/>
            <person name="Tanaka K."/>
            <person name="Shimizu N."/>
            <person name="Sugano S."/>
            <person name="Sato N."/>
            <person name="Nozaki H."/>
            <person name="Ogasawara N."/>
            <person name="Kohara Y."/>
            <person name="Kuroiwa T."/>
        </authorList>
    </citation>
    <scope>NUCLEOTIDE SEQUENCE [LARGE SCALE GENOMIC DNA]</scope>
    <source>
        <strain evidence="13 14">10D</strain>
    </source>
</reference>
<sequence>MNAEPGVPNSDHNRTRQMPGGNTTEQDALADRLLRFLDASPSPYHAVETAKLLLETAGYTELREDCSWLGRVHPGGRYYTTRNESTIVAFRVGRAFHVDAVNGGELRLVGAHTDSPCFRVKPRSRVSDANYEKVAVECYGGGLWYTWFDRDLKCAGRVIWRCASPTDPAQGTSRSTSWQCTLVHVREPILRIPSLAIHLDREVNQGFAPNRQTHLVPVAATALNRTKLPQCQERHATALTGAVIHTLQQDIMPVKEDPMSITRDAGGIVIHDFDLCLADAQPASIGGVQREFIFASRLDNLFSCFAALEALLSLDSEAGVESGAESAVCMVALFDHEECGSGSAQGAASPLVSDLIRRVLACLWTGKTDAGAFEDAVQYTIRRSFLISLDMAHAVHPNYAEKHESGHQPLLGHGPVLKVNANQRYATDGWSAHLLRAVAECCDSPIPLQEYVVRNDMPCGSTIGPIVAAGTGVRTVDVGAPSLSMHSIREMAHVRDLWYTVKLLQAFMRCFGEVRASHNTACVT</sequence>
<dbReference type="SUPFAM" id="SSF53187">
    <property type="entry name" value="Zn-dependent exopeptidases"/>
    <property type="match status" value="1"/>
</dbReference>
<keyword evidence="10 11" id="KW-0482">Metalloprotease</keyword>
<keyword evidence="14" id="KW-1185">Reference proteome</keyword>
<dbReference type="InterPro" id="IPR001948">
    <property type="entry name" value="Peptidase_M18"/>
</dbReference>
<dbReference type="InterPro" id="IPR023358">
    <property type="entry name" value="Peptidase_M18_dom2"/>
</dbReference>
<dbReference type="GO" id="GO:0006508">
    <property type="term" value="P:proteolysis"/>
    <property type="evidence" value="ECO:0007669"/>
    <property type="project" value="UniProtKB-KW"/>
</dbReference>
<dbReference type="GO" id="GO:0005737">
    <property type="term" value="C:cytoplasm"/>
    <property type="evidence" value="ECO:0007669"/>
    <property type="project" value="UniProtKB-ARBA"/>
</dbReference>
<feature type="region of interest" description="Disordered" evidence="12">
    <location>
        <begin position="1"/>
        <end position="24"/>
    </location>
</feature>
<organism evidence="13 14">
    <name type="scientific">Cyanidioschyzon merolae (strain NIES-3377 / 10D)</name>
    <name type="common">Unicellular red alga</name>
    <dbReference type="NCBI Taxonomy" id="280699"/>
    <lineage>
        <taxon>Eukaryota</taxon>
        <taxon>Rhodophyta</taxon>
        <taxon>Bangiophyceae</taxon>
        <taxon>Cyanidiales</taxon>
        <taxon>Cyanidiaceae</taxon>
        <taxon>Cyanidioschyzon</taxon>
    </lineage>
</organism>
<dbReference type="PANTHER" id="PTHR28570">
    <property type="entry name" value="ASPARTYL AMINOPEPTIDASE"/>
    <property type="match status" value="1"/>
</dbReference>